<sequence>DGPQRARFMPSVADPGSHDNGPIPVRNQTPGRQSGDDDEWPALCHRGDPSESERISVPCPYAYQDEYWKFPQVVWSIRAGHESRGQLLNDVAVLRLREPLQIVPGIVEPVTLNSQPTCPPESLQCTLTGWGRTTEGPGSVSSNIPLKVNLGVMSNQQCSQFYTRTIGIENVCAGGVQGKGGCNGDSGGPLMCQCGSGPRVQAGIVSFGVRGCLTVYPTVFARVSTYISWIQQVTQGQGQGVEGEVEPAEMSVLLPL</sequence>
<name>A0ABD0JZS0_9CAEN</name>
<dbReference type="PROSITE" id="PS00135">
    <property type="entry name" value="TRYPSIN_SER"/>
    <property type="match status" value="1"/>
</dbReference>
<feature type="domain" description="Peptidase S1" evidence="6">
    <location>
        <begin position="81"/>
        <end position="235"/>
    </location>
</feature>
<dbReference type="InterPro" id="IPR001254">
    <property type="entry name" value="Trypsin_dom"/>
</dbReference>
<dbReference type="Pfam" id="PF00089">
    <property type="entry name" value="Trypsin"/>
    <property type="match status" value="1"/>
</dbReference>
<evidence type="ECO:0000259" key="6">
    <source>
        <dbReference type="PROSITE" id="PS50240"/>
    </source>
</evidence>
<dbReference type="InterPro" id="IPR033116">
    <property type="entry name" value="TRYPSIN_SER"/>
</dbReference>
<keyword evidence="2" id="KW-0378">Hydrolase</keyword>
<keyword evidence="1" id="KW-0645">Protease</keyword>
<evidence type="ECO:0000313" key="7">
    <source>
        <dbReference type="EMBL" id="KAK7480225.1"/>
    </source>
</evidence>
<comment type="caution">
    <text evidence="7">The sequence shown here is derived from an EMBL/GenBank/DDBJ whole genome shotgun (WGS) entry which is preliminary data.</text>
</comment>
<dbReference type="InterPro" id="IPR001314">
    <property type="entry name" value="Peptidase_S1A"/>
</dbReference>
<dbReference type="InterPro" id="IPR043504">
    <property type="entry name" value="Peptidase_S1_PA_chymotrypsin"/>
</dbReference>
<dbReference type="InterPro" id="IPR009003">
    <property type="entry name" value="Peptidase_S1_PA"/>
</dbReference>
<dbReference type="PROSITE" id="PS50240">
    <property type="entry name" value="TRYPSIN_DOM"/>
    <property type="match status" value="1"/>
</dbReference>
<reference evidence="7 8" key="1">
    <citation type="journal article" date="2023" name="Sci. Data">
        <title>Genome assembly of the Korean intertidal mud-creeper Batillaria attramentaria.</title>
        <authorList>
            <person name="Patra A.K."/>
            <person name="Ho P.T."/>
            <person name="Jun S."/>
            <person name="Lee S.J."/>
            <person name="Kim Y."/>
            <person name="Won Y.J."/>
        </authorList>
    </citation>
    <scope>NUCLEOTIDE SEQUENCE [LARGE SCALE GENOMIC DNA]</scope>
    <source>
        <strain evidence="7">Wonlab-2016</strain>
    </source>
</reference>
<dbReference type="CDD" id="cd00190">
    <property type="entry name" value="Tryp_SPc"/>
    <property type="match status" value="1"/>
</dbReference>
<dbReference type="AlphaFoldDB" id="A0ABD0JZS0"/>
<keyword evidence="4" id="KW-1015">Disulfide bond</keyword>
<organism evidence="7 8">
    <name type="scientific">Batillaria attramentaria</name>
    <dbReference type="NCBI Taxonomy" id="370345"/>
    <lineage>
        <taxon>Eukaryota</taxon>
        <taxon>Metazoa</taxon>
        <taxon>Spiralia</taxon>
        <taxon>Lophotrochozoa</taxon>
        <taxon>Mollusca</taxon>
        <taxon>Gastropoda</taxon>
        <taxon>Caenogastropoda</taxon>
        <taxon>Sorbeoconcha</taxon>
        <taxon>Cerithioidea</taxon>
        <taxon>Batillariidae</taxon>
        <taxon>Batillaria</taxon>
    </lineage>
</organism>
<dbReference type="PANTHER" id="PTHR24250">
    <property type="entry name" value="CHYMOTRYPSIN-RELATED"/>
    <property type="match status" value="1"/>
</dbReference>
<dbReference type="SUPFAM" id="SSF50494">
    <property type="entry name" value="Trypsin-like serine proteases"/>
    <property type="match status" value="1"/>
</dbReference>
<evidence type="ECO:0000256" key="1">
    <source>
        <dbReference type="ARBA" id="ARBA00022670"/>
    </source>
</evidence>
<accession>A0ABD0JZS0</accession>
<proteinExistence type="predicted"/>
<feature type="region of interest" description="Disordered" evidence="5">
    <location>
        <begin position="1"/>
        <end position="51"/>
    </location>
</feature>
<dbReference type="Gene3D" id="2.40.10.10">
    <property type="entry name" value="Trypsin-like serine proteases"/>
    <property type="match status" value="1"/>
</dbReference>
<protein>
    <recommendedName>
        <fullName evidence="6">Peptidase S1 domain-containing protein</fullName>
    </recommendedName>
</protein>
<gene>
    <name evidence="7" type="ORF">BaRGS_00028501</name>
</gene>
<dbReference type="SMART" id="SM00020">
    <property type="entry name" value="Tryp_SPc"/>
    <property type="match status" value="1"/>
</dbReference>
<evidence type="ECO:0000256" key="4">
    <source>
        <dbReference type="ARBA" id="ARBA00023157"/>
    </source>
</evidence>
<dbReference type="GO" id="GO:0006508">
    <property type="term" value="P:proteolysis"/>
    <property type="evidence" value="ECO:0007669"/>
    <property type="project" value="UniProtKB-KW"/>
</dbReference>
<evidence type="ECO:0000256" key="5">
    <source>
        <dbReference type="SAM" id="MobiDB-lite"/>
    </source>
</evidence>
<keyword evidence="3" id="KW-0720">Serine protease</keyword>
<evidence type="ECO:0000313" key="8">
    <source>
        <dbReference type="Proteomes" id="UP001519460"/>
    </source>
</evidence>
<dbReference type="PRINTS" id="PR00722">
    <property type="entry name" value="CHYMOTRYPSIN"/>
</dbReference>
<evidence type="ECO:0000256" key="3">
    <source>
        <dbReference type="ARBA" id="ARBA00022825"/>
    </source>
</evidence>
<dbReference type="FunFam" id="2.40.10.10:FF:000036">
    <property type="entry name" value="Trypsin beta"/>
    <property type="match status" value="1"/>
</dbReference>
<dbReference type="EMBL" id="JACVVK020000285">
    <property type="protein sequence ID" value="KAK7480225.1"/>
    <property type="molecule type" value="Genomic_DNA"/>
</dbReference>
<dbReference type="Proteomes" id="UP001519460">
    <property type="component" value="Unassembled WGS sequence"/>
</dbReference>
<keyword evidence="8" id="KW-1185">Reference proteome</keyword>
<feature type="non-terminal residue" evidence="7">
    <location>
        <position position="1"/>
    </location>
</feature>
<evidence type="ECO:0000256" key="2">
    <source>
        <dbReference type="ARBA" id="ARBA00022801"/>
    </source>
</evidence>
<dbReference type="GO" id="GO:0008236">
    <property type="term" value="F:serine-type peptidase activity"/>
    <property type="evidence" value="ECO:0007669"/>
    <property type="project" value="UniProtKB-KW"/>
</dbReference>